<feature type="transmembrane region" description="Helical" evidence="2">
    <location>
        <begin position="63"/>
        <end position="84"/>
    </location>
</feature>
<dbReference type="InterPro" id="IPR031984">
    <property type="entry name" value="SLC3A2_N"/>
</dbReference>
<dbReference type="SMART" id="SM00642">
    <property type="entry name" value="Aamy"/>
    <property type="match status" value="1"/>
</dbReference>
<accession>A0A2G8KSR4</accession>
<keyword evidence="2" id="KW-0472">Membrane</keyword>
<evidence type="ECO:0000259" key="3">
    <source>
        <dbReference type="SMART" id="SM00642"/>
    </source>
</evidence>
<keyword evidence="5" id="KW-1185">Reference proteome</keyword>
<sequence length="672" mass="74728">MGDDRKADYEMAPTSDPENPDPPAEKAELQTQDDGDDQQWSGLGKEELLRVANTPAWNWTRNILLILFWVAWVLMLVIAIILVVKAPSCPDLEWYQESSMYGVNVRSFQDSDGDGIGDLNGLKNRIAKIKEDFGAENVILSPIFKQAANTTLEANFGYNIVNFTDVDPALGTLEDFKSLIEQIQINGMHIVLEFVPNHSSDKHEWFVESSKSLDNEYRDFYTWAPGSGSGPPNDWKNYKGESAWTQLGEQYYYHFYESTQPDLNFRNANVTAKIKEAMNFWLSTYKVDGFVIVDADRLLEGPITTSLGRKRRQVVTDVTSMLTDMTTTMEPEMEGEPGMEGEGEVDPSSEPKPETNPSGGNRMADYVQYSTMGSDGGLSEAAQGVLDDLYSIMEKNSYLGKFRVFIPQHSGDLEQNVLYQKQGWRGFPSSLSFANQIGDSTDSYMIKDHITKLIDAKAKAGKSDLWDSWMIGHAGISRLASRAGNSARALTMLLYTLPGTPMPFYGDELGLKNLSSGVSPQLAPYPWDSSSSGGFTTGNGTDPWQDVVADLETVNAETQATTDGSFLKFVQNLSEYSSKPSIAAGSFNITSMNVNFFSYIRSFPEWPKFVVAINLNDEKVNDISVLEKKQMGKVVLSASGTMMDEMVDLTQLSLDTNDAYLIELEECETCLF</sequence>
<dbReference type="Gene3D" id="2.60.40.1180">
    <property type="entry name" value="Golgi alpha-mannosidase II"/>
    <property type="match status" value="1"/>
</dbReference>
<dbReference type="OrthoDB" id="1740265at2759"/>
<evidence type="ECO:0000313" key="5">
    <source>
        <dbReference type="Proteomes" id="UP000230750"/>
    </source>
</evidence>
<dbReference type="InterPro" id="IPR017853">
    <property type="entry name" value="GH"/>
</dbReference>
<organism evidence="4 5">
    <name type="scientific">Stichopus japonicus</name>
    <name type="common">Sea cucumber</name>
    <dbReference type="NCBI Taxonomy" id="307972"/>
    <lineage>
        <taxon>Eukaryota</taxon>
        <taxon>Metazoa</taxon>
        <taxon>Echinodermata</taxon>
        <taxon>Eleutherozoa</taxon>
        <taxon>Echinozoa</taxon>
        <taxon>Holothuroidea</taxon>
        <taxon>Aspidochirotacea</taxon>
        <taxon>Aspidochirotida</taxon>
        <taxon>Stichopodidae</taxon>
        <taxon>Apostichopus</taxon>
    </lineage>
</organism>
<dbReference type="PANTHER" id="PTHR10357">
    <property type="entry name" value="ALPHA-AMYLASE FAMILY MEMBER"/>
    <property type="match status" value="1"/>
</dbReference>
<feature type="region of interest" description="Disordered" evidence="1">
    <location>
        <begin position="1"/>
        <end position="39"/>
    </location>
</feature>
<dbReference type="EMBL" id="MRZV01000393">
    <property type="protein sequence ID" value="PIK51049.1"/>
    <property type="molecule type" value="Genomic_DNA"/>
</dbReference>
<proteinExistence type="predicted"/>
<feature type="compositionally biased region" description="Acidic residues" evidence="1">
    <location>
        <begin position="331"/>
        <end position="347"/>
    </location>
</feature>
<feature type="region of interest" description="Disordered" evidence="1">
    <location>
        <begin position="328"/>
        <end position="365"/>
    </location>
</feature>
<evidence type="ECO:0000313" key="4">
    <source>
        <dbReference type="EMBL" id="PIK51049.1"/>
    </source>
</evidence>
<dbReference type="InterPro" id="IPR006047">
    <property type="entry name" value="GH13_cat_dom"/>
</dbReference>
<dbReference type="STRING" id="307972.A0A2G8KSR4"/>
<keyword evidence="2" id="KW-1133">Transmembrane helix</keyword>
<dbReference type="GO" id="GO:0006865">
    <property type="term" value="P:amino acid transport"/>
    <property type="evidence" value="ECO:0007669"/>
    <property type="project" value="TreeGrafter"/>
</dbReference>
<dbReference type="InterPro" id="IPR045857">
    <property type="entry name" value="O16G_dom_2"/>
</dbReference>
<dbReference type="Pfam" id="PF16028">
    <property type="entry name" value="SLC3A2_N"/>
    <property type="match status" value="1"/>
</dbReference>
<dbReference type="AlphaFoldDB" id="A0A2G8KSR4"/>
<keyword evidence="2" id="KW-0812">Transmembrane</keyword>
<protein>
    <recommendedName>
        <fullName evidence="3">Glycosyl hydrolase family 13 catalytic domain-containing protein</fullName>
    </recommendedName>
</protein>
<dbReference type="GO" id="GO:0005975">
    <property type="term" value="P:carbohydrate metabolic process"/>
    <property type="evidence" value="ECO:0007669"/>
    <property type="project" value="InterPro"/>
</dbReference>
<dbReference type="Pfam" id="PF00128">
    <property type="entry name" value="Alpha-amylase"/>
    <property type="match status" value="2"/>
</dbReference>
<reference evidence="4 5" key="1">
    <citation type="journal article" date="2017" name="PLoS Biol.">
        <title>The sea cucumber genome provides insights into morphological evolution and visceral regeneration.</title>
        <authorList>
            <person name="Zhang X."/>
            <person name="Sun L."/>
            <person name="Yuan J."/>
            <person name="Sun Y."/>
            <person name="Gao Y."/>
            <person name="Zhang L."/>
            <person name="Li S."/>
            <person name="Dai H."/>
            <person name="Hamel J.F."/>
            <person name="Liu C."/>
            <person name="Yu Y."/>
            <person name="Liu S."/>
            <person name="Lin W."/>
            <person name="Guo K."/>
            <person name="Jin S."/>
            <person name="Xu P."/>
            <person name="Storey K.B."/>
            <person name="Huan P."/>
            <person name="Zhang T."/>
            <person name="Zhou Y."/>
            <person name="Zhang J."/>
            <person name="Lin C."/>
            <person name="Li X."/>
            <person name="Xing L."/>
            <person name="Huo D."/>
            <person name="Sun M."/>
            <person name="Wang L."/>
            <person name="Mercier A."/>
            <person name="Li F."/>
            <person name="Yang H."/>
            <person name="Xiang J."/>
        </authorList>
    </citation>
    <scope>NUCLEOTIDE SEQUENCE [LARGE SCALE GENOMIC DNA]</scope>
    <source>
        <strain evidence="4">Shaxun</strain>
        <tissue evidence="4">Muscle</tissue>
    </source>
</reference>
<dbReference type="Proteomes" id="UP000230750">
    <property type="component" value="Unassembled WGS sequence"/>
</dbReference>
<evidence type="ECO:0000256" key="1">
    <source>
        <dbReference type="SAM" id="MobiDB-lite"/>
    </source>
</evidence>
<dbReference type="Gene3D" id="3.20.20.80">
    <property type="entry name" value="Glycosidases"/>
    <property type="match status" value="2"/>
</dbReference>
<name>A0A2G8KSR4_STIJA</name>
<dbReference type="InterPro" id="IPR013780">
    <property type="entry name" value="Glyco_hydro_b"/>
</dbReference>
<comment type="caution">
    <text evidence="4">The sequence shown here is derived from an EMBL/GenBank/DDBJ whole genome shotgun (WGS) entry which is preliminary data.</text>
</comment>
<dbReference type="Gene3D" id="3.90.400.10">
    <property type="entry name" value="Oligo-1,6-glucosidase, Domain 2"/>
    <property type="match status" value="1"/>
</dbReference>
<evidence type="ECO:0000256" key="2">
    <source>
        <dbReference type="SAM" id="Phobius"/>
    </source>
</evidence>
<dbReference type="PANTHER" id="PTHR10357:SF179">
    <property type="entry name" value="NEUTRAL AND BASIC AMINO ACID TRANSPORT PROTEIN RBAT"/>
    <property type="match status" value="1"/>
</dbReference>
<dbReference type="SUPFAM" id="SSF51445">
    <property type="entry name" value="(Trans)glycosidases"/>
    <property type="match status" value="1"/>
</dbReference>
<gene>
    <name evidence="4" type="ORF">BSL78_12077</name>
</gene>
<feature type="domain" description="Glycosyl hydrolase family 13 catalytic" evidence="3">
    <location>
        <begin position="102"/>
        <end position="545"/>
    </location>
</feature>